<proteinExistence type="predicted"/>
<keyword evidence="2" id="KW-1185">Reference proteome</keyword>
<name>A0A5C2H9G2_9BACT</name>
<dbReference type="EMBL" id="CP035928">
    <property type="protein sequence ID" value="QEP33856.1"/>
    <property type="molecule type" value="Genomic_DNA"/>
</dbReference>
<accession>A0A5C2H9G2</accession>
<dbReference type="KEGG" id="apai:APAC_0712"/>
<evidence type="ECO:0000313" key="1">
    <source>
        <dbReference type="EMBL" id="QEP33856.1"/>
    </source>
</evidence>
<evidence type="ECO:0000313" key="2">
    <source>
        <dbReference type="Proteomes" id="UP000322726"/>
    </source>
</evidence>
<dbReference type="AlphaFoldDB" id="A0A5C2H9G2"/>
<sequence>MINNIRYLSGLILLTTSLFMPYVLYIYCSLLYFFFLSEKIFIKYNFLLFLFIITFLVSSRYVGLLWDGSDDMASYFLAYEHYTTFETVPAISLFYAKNVDILFAYYSYFLKVWNFNLFQYYFSTILITFIIMYFSYRKILTLKEAIFSVVFYILYIKSFQLQWHILRSSVALPILFMAIYYRSIDETIAKKSLLIYVIGATIHMSSALLLLPLFIFAKNLRTHINFIKYIKIILKILFVSIILFLILTLTDNYVVNKITGSFDTRSFFQINSNIIYLILPLFLMVTYVIVFKKLNLTNYFIYNIILYNLLLIIVGVVIAGGEIFRIVQFTLFLQPIVFLMILQNIKNLSIKIIFSIPIILSLYLGHLYIVNLNQSKFFYKSNQAPINLTVYQTFPLLIEYLENDIQYFNGYRYKEKH</sequence>
<gene>
    <name evidence="1" type="ORF">APAC_0712</name>
</gene>
<dbReference type="Proteomes" id="UP000322726">
    <property type="component" value="Chromosome"/>
</dbReference>
<reference evidence="2" key="1">
    <citation type="submission" date="2019-09" db="EMBL/GenBank/DDBJ databases">
        <title>Complete genome sequencing of four Arcobacter species reveals a diverse suite of mobile elements.</title>
        <authorList>
            <person name="On S.L.W."/>
            <person name="Miller W.G."/>
            <person name="Biggs P."/>
            <person name="Cornelius A."/>
            <person name="Vandamme P."/>
        </authorList>
    </citation>
    <scope>NUCLEOTIDE SEQUENCE [LARGE SCALE GENOMIC DNA]</scope>
    <source>
        <strain evidence="2">LMG 26638</strain>
    </source>
</reference>
<organism evidence="1 2">
    <name type="scientific">Malaciobacter pacificus</name>
    <dbReference type="NCBI Taxonomy" id="1080223"/>
    <lineage>
        <taxon>Bacteria</taxon>
        <taxon>Pseudomonadati</taxon>
        <taxon>Campylobacterota</taxon>
        <taxon>Epsilonproteobacteria</taxon>
        <taxon>Campylobacterales</taxon>
        <taxon>Arcobacteraceae</taxon>
        <taxon>Malaciobacter</taxon>
    </lineage>
</organism>
<protein>
    <submittedName>
        <fullName evidence="1">Putative membrane protein</fullName>
    </submittedName>
</protein>
<dbReference type="Pfam" id="PF14897">
    <property type="entry name" value="EpsG"/>
    <property type="match status" value="1"/>
</dbReference>
<reference evidence="1 2" key="2">
    <citation type="submission" date="2019-09" db="EMBL/GenBank/DDBJ databases">
        <title>Complete genome sequencing of four Arcobacter species reveals a diverse suite of mobile elements.</title>
        <authorList>
            <person name="Miller W.G."/>
            <person name="Yee E."/>
            <person name="Bono J.L."/>
        </authorList>
    </citation>
    <scope>NUCLEOTIDE SEQUENCE [LARGE SCALE GENOMIC DNA]</scope>
    <source>
        <strain evidence="1 2">LMG 26638</strain>
    </source>
</reference>
<reference evidence="1 2" key="3">
    <citation type="submission" date="2019-09" db="EMBL/GenBank/DDBJ databases">
        <title>Taxonomic note: a critical rebuttal of the proposed division of the genus Arcobacter into six genera, emended descriptions of Arcobacter anaerophilus and the genus Arcobacter, and an assessment of genus-level boundaries for Epsilonproteobacteria using in silico genomic comparator tools.</title>
        <authorList>
            <person name="On S.L.W."/>
            <person name="Miller W.G."/>
            <person name="Biggs P."/>
            <person name="Cornelius A."/>
            <person name="Vandamme P."/>
        </authorList>
    </citation>
    <scope>NUCLEOTIDE SEQUENCE [LARGE SCALE GENOMIC DNA]</scope>
    <source>
        <strain evidence="1 2">LMG 26638</strain>
    </source>
</reference>
<dbReference type="OrthoDB" id="6399049at2"/>
<dbReference type="InterPro" id="IPR049458">
    <property type="entry name" value="EpsG-like"/>
</dbReference>